<protein>
    <recommendedName>
        <fullName evidence="1">Reverse transcriptase domain-containing protein</fullName>
    </recommendedName>
</protein>
<evidence type="ECO:0000313" key="2">
    <source>
        <dbReference type="EnsemblPlants" id="cds.evm.model.10.1444"/>
    </source>
</evidence>
<keyword evidence="3" id="KW-1185">Reference proteome</keyword>
<dbReference type="EnsemblPlants" id="evm.model.10.1444">
    <property type="protein sequence ID" value="cds.evm.model.10.1444"/>
    <property type="gene ID" value="evm.TU.10.1444"/>
</dbReference>
<evidence type="ECO:0000259" key="1">
    <source>
        <dbReference type="Pfam" id="PF00078"/>
    </source>
</evidence>
<organism evidence="2 3">
    <name type="scientific">Cannabis sativa</name>
    <name type="common">Hemp</name>
    <name type="synonym">Marijuana</name>
    <dbReference type="NCBI Taxonomy" id="3483"/>
    <lineage>
        <taxon>Eukaryota</taxon>
        <taxon>Viridiplantae</taxon>
        <taxon>Streptophyta</taxon>
        <taxon>Embryophyta</taxon>
        <taxon>Tracheophyta</taxon>
        <taxon>Spermatophyta</taxon>
        <taxon>Magnoliopsida</taxon>
        <taxon>eudicotyledons</taxon>
        <taxon>Gunneridae</taxon>
        <taxon>Pentapetalae</taxon>
        <taxon>rosids</taxon>
        <taxon>fabids</taxon>
        <taxon>Rosales</taxon>
        <taxon>Cannabaceae</taxon>
        <taxon>Cannabis</taxon>
    </lineage>
</organism>
<evidence type="ECO:0000313" key="3">
    <source>
        <dbReference type="Proteomes" id="UP000596661"/>
    </source>
</evidence>
<accession>A0A803QJR3</accession>
<feature type="domain" description="Reverse transcriptase" evidence="1">
    <location>
        <begin position="146"/>
        <end position="292"/>
    </location>
</feature>
<dbReference type="PANTHER" id="PTHR33116">
    <property type="entry name" value="REVERSE TRANSCRIPTASE ZINC-BINDING DOMAIN-CONTAINING PROTEIN-RELATED-RELATED"/>
    <property type="match status" value="1"/>
</dbReference>
<dbReference type="InterPro" id="IPR043502">
    <property type="entry name" value="DNA/RNA_pol_sf"/>
</dbReference>
<dbReference type="PANTHER" id="PTHR33116:SF84">
    <property type="entry name" value="RNA-DIRECTED DNA POLYMERASE"/>
    <property type="match status" value="1"/>
</dbReference>
<dbReference type="Proteomes" id="UP000596661">
    <property type="component" value="Unassembled WGS sequence"/>
</dbReference>
<dbReference type="InterPro" id="IPR000477">
    <property type="entry name" value="RT_dom"/>
</dbReference>
<reference evidence="2" key="1">
    <citation type="submission" date="2021-03" db="UniProtKB">
        <authorList>
            <consortium name="EnsemblPlants"/>
        </authorList>
    </citation>
    <scope>IDENTIFICATION</scope>
</reference>
<dbReference type="Pfam" id="PF00078">
    <property type="entry name" value="RVT_1"/>
    <property type="match status" value="1"/>
</dbReference>
<dbReference type="AlphaFoldDB" id="A0A803QJR3"/>
<dbReference type="Gramene" id="evm.model.10.1444">
    <property type="protein sequence ID" value="cds.evm.model.10.1444"/>
    <property type="gene ID" value="evm.TU.10.1444"/>
</dbReference>
<dbReference type="EMBL" id="UZAU01000821">
    <property type="status" value="NOT_ANNOTATED_CDS"/>
    <property type="molecule type" value="Genomic_DNA"/>
</dbReference>
<dbReference type="SUPFAM" id="SSF56672">
    <property type="entry name" value="DNA/RNA polymerases"/>
    <property type="match status" value="1"/>
</dbReference>
<sequence length="335" mass="38172">MLKTELKKLNKESFSNIKAKEIKIKNLLTAYQEELQKDPFNNELQLKEKNTREAYIQAQKDLYSFLQQKAKVNWVKGGDDNTAFFHAIIKDRRTQNRILSIESKEGTRCEDPEQAEMLLRDITKEEVREVLFGVPRSKAPSPDGYSSYFFRTTGKLKEMISLEQCPHFFSLDLIRHFGRKSTKPGCVIKLDIQKAYDTLDWDYLEEILQAFKFPHKFIKLIMTCGLKKSSNSLKGVKISILTTYAFADDVILFCHGDFKSIYCMLHALKLLSSSSGLHPNPSKSAIYCCGMEDREGKIGGVIKLHFKQASIGIEDCGSQGNSQAIHGFSAADERK</sequence>
<proteinExistence type="predicted"/>
<name>A0A803QJR3_CANSA</name>